<evidence type="ECO:0000313" key="2">
    <source>
        <dbReference type="Proteomes" id="UP000231658"/>
    </source>
</evidence>
<organism evidence="1 2">
    <name type="scientific">Candidatus Terasakiella magnetica</name>
    <dbReference type="NCBI Taxonomy" id="1867952"/>
    <lineage>
        <taxon>Bacteria</taxon>
        <taxon>Pseudomonadati</taxon>
        <taxon>Pseudomonadota</taxon>
        <taxon>Alphaproteobacteria</taxon>
        <taxon>Rhodospirillales</taxon>
        <taxon>Terasakiellaceae</taxon>
        <taxon>Terasakiella</taxon>
    </lineage>
</organism>
<gene>
    <name evidence="1" type="ORF">MTBPR1_140007</name>
</gene>
<dbReference type="OrthoDB" id="9855079at2"/>
<dbReference type="Proteomes" id="UP000231658">
    <property type="component" value="Unassembled WGS sequence"/>
</dbReference>
<dbReference type="RefSeq" id="WP_069186593.1">
    <property type="nucleotide sequence ID" value="NZ_FLYE01000006.1"/>
</dbReference>
<keyword evidence="2" id="KW-1185">Reference proteome</keyword>
<reference evidence="1 2" key="1">
    <citation type="submission" date="2016-07" db="EMBL/GenBank/DDBJ databases">
        <authorList>
            <person name="Lefevre C.T."/>
        </authorList>
    </citation>
    <scope>NUCLEOTIDE SEQUENCE [LARGE SCALE GENOMIC DNA]</scope>
    <source>
        <strain evidence="1">PR1</strain>
    </source>
</reference>
<protein>
    <submittedName>
        <fullName evidence="1">Uncharacterized protein</fullName>
    </submittedName>
</protein>
<dbReference type="EMBL" id="FLYE01000006">
    <property type="protein sequence ID" value="SCA55889.1"/>
    <property type="molecule type" value="Genomic_DNA"/>
</dbReference>
<proteinExistence type="predicted"/>
<sequence>METFEEFIARNGTDQDMQSLTESFLSQVRAEVLLIGKRVDDLEGKIQAENDLARKIDLLAKQKKWASFLSICILAIQMKDISILRRIRKR</sequence>
<name>A0A1C3RF47_9PROT</name>
<dbReference type="AlphaFoldDB" id="A0A1C3RF47"/>
<evidence type="ECO:0000313" key="1">
    <source>
        <dbReference type="EMBL" id="SCA55889.1"/>
    </source>
</evidence>
<accession>A0A1C3RF47</accession>